<dbReference type="Proteomes" id="UP001172155">
    <property type="component" value="Unassembled WGS sequence"/>
</dbReference>
<keyword evidence="1" id="KW-1133">Transmembrane helix</keyword>
<keyword evidence="1" id="KW-0812">Transmembrane</keyword>
<feature type="transmembrane region" description="Helical" evidence="1">
    <location>
        <begin position="231"/>
        <end position="254"/>
    </location>
</feature>
<keyword evidence="3" id="KW-1185">Reference proteome</keyword>
<keyword evidence="1" id="KW-0472">Membrane</keyword>
<comment type="caution">
    <text evidence="2">The sequence shown here is derived from an EMBL/GenBank/DDBJ whole genome shotgun (WGS) entry which is preliminary data.</text>
</comment>
<name>A0AA40EX29_9PEZI</name>
<protein>
    <submittedName>
        <fullName evidence="2">Uncharacterized protein</fullName>
    </submittedName>
</protein>
<evidence type="ECO:0000256" key="1">
    <source>
        <dbReference type="SAM" id="Phobius"/>
    </source>
</evidence>
<organism evidence="2 3">
    <name type="scientific">Schizothecium vesticola</name>
    <dbReference type="NCBI Taxonomy" id="314040"/>
    <lineage>
        <taxon>Eukaryota</taxon>
        <taxon>Fungi</taxon>
        <taxon>Dikarya</taxon>
        <taxon>Ascomycota</taxon>
        <taxon>Pezizomycotina</taxon>
        <taxon>Sordariomycetes</taxon>
        <taxon>Sordariomycetidae</taxon>
        <taxon>Sordariales</taxon>
        <taxon>Schizotheciaceae</taxon>
        <taxon>Schizothecium</taxon>
    </lineage>
</organism>
<reference evidence="2" key="1">
    <citation type="submission" date="2023-06" db="EMBL/GenBank/DDBJ databases">
        <title>Genome-scale phylogeny and comparative genomics of the fungal order Sordariales.</title>
        <authorList>
            <consortium name="Lawrence Berkeley National Laboratory"/>
            <person name="Hensen N."/>
            <person name="Bonometti L."/>
            <person name="Westerberg I."/>
            <person name="Brannstrom I.O."/>
            <person name="Guillou S."/>
            <person name="Cros-Aarteil S."/>
            <person name="Calhoun S."/>
            <person name="Haridas S."/>
            <person name="Kuo A."/>
            <person name="Mondo S."/>
            <person name="Pangilinan J."/>
            <person name="Riley R."/>
            <person name="LaButti K."/>
            <person name="Andreopoulos B."/>
            <person name="Lipzen A."/>
            <person name="Chen C."/>
            <person name="Yanf M."/>
            <person name="Daum C."/>
            <person name="Ng V."/>
            <person name="Clum A."/>
            <person name="Steindorff A."/>
            <person name="Ohm R."/>
            <person name="Martin F."/>
            <person name="Silar P."/>
            <person name="Natvig D."/>
            <person name="Lalanne C."/>
            <person name="Gautier V."/>
            <person name="Ament-velasquez S.L."/>
            <person name="Kruys A."/>
            <person name="Hutchinson M.I."/>
            <person name="Powell A.J."/>
            <person name="Barry K."/>
            <person name="Miller A.N."/>
            <person name="Grigoriev I.V."/>
            <person name="Debuchy R."/>
            <person name="Gladieux P."/>
            <person name="Thoren M.H."/>
            <person name="Johannesson H."/>
        </authorList>
    </citation>
    <scope>NUCLEOTIDE SEQUENCE</scope>
    <source>
        <strain evidence="2">SMH3187-1</strain>
    </source>
</reference>
<gene>
    <name evidence="2" type="ORF">B0T18DRAFT_429969</name>
</gene>
<proteinExistence type="predicted"/>
<accession>A0AA40EX29</accession>
<dbReference type="AlphaFoldDB" id="A0AA40EX29"/>
<sequence length="269" mass="30542">MADKDLPTLLRHFGQILPPWIPDSNPNSLRFGDTLFSGNLSYEAMLRTARIRIAWVDSFPLHLEFDARTVTLKMFRFPSFCAMLAHPQSAGSQFFDILLNNQAPNDSGLSHNAEAERSPITQDFWVELLCTYRLIFGQHSYRTHRLYEKNGPSSVPLDGLDPLLDDLCGKPSRGNKHLEAIDAFPKKLLYSAESDFPVFGNRLLTLQNYITAQSPNSIKALWYDRRDIHRFWTFWAVIIFGGVSLLLSVIQTVLGGVQVHYASKESPVQ</sequence>
<dbReference type="EMBL" id="JAUKUD010000004">
    <property type="protein sequence ID" value="KAK0747139.1"/>
    <property type="molecule type" value="Genomic_DNA"/>
</dbReference>
<evidence type="ECO:0000313" key="2">
    <source>
        <dbReference type="EMBL" id="KAK0747139.1"/>
    </source>
</evidence>
<evidence type="ECO:0000313" key="3">
    <source>
        <dbReference type="Proteomes" id="UP001172155"/>
    </source>
</evidence>